<evidence type="ECO:0008006" key="3">
    <source>
        <dbReference type="Google" id="ProtNLM"/>
    </source>
</evidence>
<comment type="caution">
    <text evidence="1">The sequence shown here is derived from an EMBL/GenBank/DDBJ whole genome shotgun (WGS) entry which is preliminary data.</text>
</comment>
<dbReference type="Pfam" id="PF13479">
    <property type="entry name" value="AAA_24"/>
    <property type="match status" value="1"/>
</dbReference>
<reference evidence="1 2" key="1">
    <citation type="submission" date="2016-08" db="EMBL/GenBank/DDBJ databases">
        <title>Genome sequencing of Lactobacillus plantarum JSA22, isolated from fermented soybean paste.</title>
        <authorList>
            <person name="Choi H.S."/>
        </authorList>
    </citation>
    <scope>NUCLEOTIDE SEQUENCE [LARGE SCALE GENOMIC DNA]</scope>
    <source>
        <strain evidence="1 2">JSA22</strain>
    </source>
</reference>
<organism evidence="1 2">
    <name type="scientific">Lactiplantibacillus plantarum</name>
    <name type="common">Lactobacillus plantarum</name>
    <dbReference type="NCBI Taxonomy" id="1590"/>
    <lineage>
        <taxon>Bacteria</taxon>
        <taxon>Bacillati</taxon>
        <taxon>Bacillota</taxon>
        <taxon>Bacilli</taxon>
        <taxon>Lactobacillales</taxon>
        <taxon>Lactobacillaceae</taxon>
        <taxon>Lactiplantibacillus</taxon>
    </lineage>
</organism>
<proteinExistence type="predicted"/>
<protein>
    <recommendedName>
        <fullName evidence="3">NTP-binding protein</fullName>
    </recommendedName>
</protein>
<dbReference type="EMBL" id="MCOL01000001">
    <property type="protein sequence ID" value="ODO60609.1"/>
    <property type="molecule type" value="Genomic_DNA"/>
</dbReference>
<evidence type="ECO:0000313" key="1">
    <source>
        <dbReference type="EMBL" id="ODO60609.1"/>
    </source>
</evidence>
<dbReference type="RefSeq" id="WP_069302371.1">
    <property type="nucleotide sequence ID" value="NZ_CAADET010000004.1"/>
</dbReference>
<dbReference type="AlphaFoldDB" id="A0A1E3KPC7"/>
<dbReference type="Proteomes" id="UP000094892">
    <property type="component" value="Unassembled WGS sequence"/>
</dbReference>
<dbReference type="PATRIC" id="fig|1590.306.peg.555"/>
<sequence length="238" mass="26397">MSILPKNEPHKPAGTPRNFFIWGQTMSGKSYLAEHFPNVLVLNTDGNSAMGTRPSIQLRNVRNPDGSLKSSVIDQLQEVILELGTTQNTYETVTLDVIDDVCQLIEQAICLKAGVESLADMGYGRGYALFNTVLQSLVMDLKALPINVVYISRENDFTDDDGNTKTVPSLKTKYYNVVNGNCDLVIHTQHVGKNYLRNVTEIRRRYKASEINDLKILSILKAIPNALAPEVQTTKAGK</sequence>
<name>A0A1E3KPC7_LACPN</name>
<gene>
    <name evidence="1" type="ORF">LPJSA22_00553</name>
</gene>
<evidence type="ECO:0000313" key="2">
    <source>
        <dbReference type="Proteomes" id="UP000094892"/>
    </source>
</evidence>
<accession>A0A1E3KPC7</accession>